<evidence type="ECO:0000256" key="1">
    <source>
        <dbReference type="SAM" id="MobiDB-lite"/>
    </source>
</evidence>
<organism evidence="2 3">
    <name type="scientific">Emergomyces pasteurianus Ep9510</name>
    <dbReference type="NCBI Taxonomy" id="1447872"/>
    <lineage>
        <taxon>Eukaryota</taxon>
        <taxon>Fungi</taxon>
        <taxon>Dikarya</taxon>
        <taxon>Ascomycota</taxon>
        <taxon>Pezizomycotina</taxon>
        <taxon>Eurotiomycetes</taxon>
        <taxon>Eurotiomycetidae</taxon>
        <taxon>Onygenales</taxon>
        <taxon>Ajellomycetaceae</taxon>
        <taxon>Emergomyces</taxon>
    </lineage>
</organism>
<evidence type="ECO:0000313" key="3">
    <source>
        <dbReference type="Proteomes" id="UP000182235"/>
    </source>
</evidence>
<keyword evidence="3" id="KW-1185">Reference proteome</keyword>
<feature type="region of interest" description="Disordered" evidence="1">
    <location>
        <begin position="59"/>
        <end position="93"/>
    </location>
</feature>
<proteinExistence type="predicted"/>
<evidence type="ECO:0000313" key="2">
    <source>
        <dbReference type="EMBL" id="OJD11463.1"/>
    </source>
</evidence>
<name>A0A1J9Q5C4_9EURO</name>
<comment type="caution">
    <text evidence="2">The sequence shown here is derived from an EMBL/GenBank/DDBJ whole genome shotgun (WGS) entry which is preliminary data.</text>
</comment>
<feature type="compositionally biased region" description="Basic and acidic residues" evidence="1">
    <location>
        <begin position="59"/>
        <end position="78"/>
    </location>
</feature>
<protein>
    <submittedName>
        <fullName evidence="2">Uncharacterized protein</fullName>
    </submittedName>
</protein>
<dbReference type="Proteomes" id="UP000182235">
    <property type="component" value="Unassembled WGS sequence"/>
</dbReference>
<dbReference type="AlphaFoldDB" id="A0A1J9Q5C4"/>
<gene>
    <name evidence="2" type="ORF">AJ78_07769</name>
</gene>
<feature type="region of interest" description="Disordered" evidence="1">
    <location>
        <begin position="1"/>
        <end position="28"/>
    </location>
</feature>
<dbReference type="EMBL" id="LGRN01000543">
    <property type="protein sequence ID" value="OJD11463.1"/>
    <property type="molecule type" value="Genomic_DNA"/>
</dbReference>
<accession>A0A1J9Q5C4</accession>
<sequence length="158" mass="17389">MPNANHGARRSSSTASDIKGGGNTSRRDEIMEIHSQALEMIEILERMSTILEAIERGSKERYDAADSRASAREDRDAARNIGVPQGTSKMSTRNAGQGSLIITGHGHLRIKTNYSLVVLVGYKWLLLGGRLLRWHLLIVDTKKLETNDASGLRPPLDV</sequence>
<dbReference type="VEuPathDB" id="FungiDB:AJ78_07769"/>
<reference evidence="2 3" key="1">
    <citation type="submission" date="2015-07" db="EMBL/GenBank/DDBJ databases">
        <title>Emmonsia species relationships and genome sequence.</title>
        <authorList>
            <consortium name="The Broad Institute Genomics Platform"/>
            <person name="Cuomo C.A."/>
            <person name="Munoz J.F."/>
            <person name="Imamovic A."/>
            <person name="Priest M.E."/>
            <person name="Young S."/>
            <person name="Clay O.K."/>
            <person name="McEwen J.G."/>
        </authorList>
    </citation>
    <scope>NUCLEOTIDE SEQUENCE [LARGE SCALE GENOMIC DNA]</scope>
    <source>
        <strain evidence="2 3">UAMH 9510</strain>
    </source>
</reference>
<dbReference type="OrthoDB" id="4188089at2759"/>